<dbReference type="EMBL" id="JAVFKD010000013">
    <property type="protein sequence ID" value="KAK5991681.1"/>
    <property type="molecule type" value="Genomic_DNA"/>
</dbReference>
<keyword evidence="3" id="KW-1185">Reference proteome</keyword>
<dbReference type="Pfam" id="PF07993">
    <property type="entry name" value="NAD_binding_4"/>
    <property type="match status" value="1"/>
</dbReference>
<feature type="domain" description="Thioester reductase (TE)" evidence="1">
    <location>
        <begin position="6"/>
        <end position="64"/>
    </location>
</feature>
<name>A0ABR0SIL9_9HYPO</name>
<proteinExistence type="predicted"/>
<comment type="caution">
    <text evidence="2">The sequence shown here is derived from an EMBL/GenBank/DDBJ whole genome shotgun (WGS) entry which is preliminary data.</text>
</comment>
<organism evidence="2 3">
    <name type="scientific">Cladobotryum mycophilum</name>
    <dbReference type="NCBI Taxonomy" id="491253"/>
    <lineage>
        <taxon>Eukaryota</taxon>
        <taxon>Fungi</taxon>
        <taxon>Dikarya</taxon>
        <taxon>Ascomycota</taxon>
        <taxon>Pezizomycotina</taxon>
        <taxon>Sordariomycetes</taxon>
        <taxon>Hypocreomycetidae</taxon>
        <taxon>Hypocreales</taxon>
        <taxon>Hypocreaceae</taxon>
        <taxon>Cladobotryum</taxon>
    </lineage>
</organism>
<dbReference type="InterPro" id="IPR013120">
    <property type="entry name" value="FAR_NAD-bd"/>
</dbReference>
<sequence length="160" mass="17849">MPAKTRQIEAFSYRGISLSSNAHSKFRFLEIDTSRSQLGLEMEDYEWPVQHGTHIVHNAASKHCRHQIGFQFISSIGAIGYAARTTRIRGSSSYDHCVADGLLTGEVDLRTNVGRSIASILVFSDPWLSRPCVNPIEHFAFMVKSAQSLRACPDLEGLLR</sequence>
<accession>A0ABR0SIL9</accession>
<dbReference type="Proteomes" id="UP001338125">
    <property type="component" value="Unassembled WGS sequence"/>
</dbReference>
<gene>
    <name evidence="2" type="ORF">PT974_07714</name>
</gene>
<evidence type="ECO:0000313" key="3">
    <source>
        <dbReference type="Proteomes" id="UP001338125"/>
    </source>
</evidence>
<evidence type="ECO:0000259" key="1">
    <source>
        <dbReference type="Pfam" id="PF07993"/>
    </source>
</evidence>
<dbReference type="Gene3D" id="3.40.50.720">
    <property type="entry name" value="NAD(P)-binding Rossmann-like Domain"/>
    <property type="match status" value="1"/>
</dbReference>
<reference evidence="2 3" key="1">
    <citation type="submission" date="2024-01" db="EMBL/GenBank/DDBJ databases">
        <title>Complete genome of Cladobotryum mycophilum ATHUM6906.</title>
        <authorList>
            <person name="Christinaki A.C."/>
            <person name="Myridakis A.I."/>
            <person name="Kouvelis V.N."/>
        </authorList>
    </citation>
    <scope>NUCLEOTIDE SEQUENCE [LARGE SCALE GENOMIC DNA]</scope>
    <source>
        <strain evidence="2 3">ATHUM6906</strain>
    </source>
</reference>
<evidence type="ECO:0000313" key="2">
    <source>
        <dbReference type="EMBL" id="KAK5991681.1"/>
    </source>
</evidence>
<protein>
    <submittedName>
        <fullName evidence="2">Iterative polyketide synthase CazM</fullName>
    </submittedName>
</protein>